<evidence type="ECO:0000256" key="2">
    <source>
        <dbReference type="SAM" id="SignalP"/>
    </source>
</evidence>
<feature type="region of interest" description="Disordered" evidence="1">
    <location>
        <begin position="234"/>
        <end position="260"/>
    </location>
</feature>
<protein>
    <submittedName>
        <fullName evidence="3">Uncharacterized protein</fullName>
    </submittedName>
</protein>
<keyword evidence="4" id="KW-1185">Reference proteome</keyword>
<evidence type="ECO:0000313" key="3">
    <source>
        <dbReference type="EMBL" id="QDT27141.1"/>
    </source>
</evidence>
<sequence length="351" mass="39121" precursor="true">MRISTMIFILTACLGCLWSAGNTLPAAEASEKSERFVLVIGAEGTEEYATQFGAWAERWKQLAEGKQAKLTVIGETIDARHSDQELVERELLRNPDAYSATWLILIGHGTFDGKAARFNLRGPDLTAEQLQVCCDRISHPLAVLNCFSASGPFVQSLSGNNRVIISATKNGYEFYFSHFGNFLSEAASDAEADLDHDGQVSLLEAYLAACRQTEAYYLEQGQLATEHALLDDNGDQRGSRADQFQGLNHLPEPGTTTSLPDGHRAHQFAVCALRPVPRISGAHKLQRDDLEIKILELKQRKAEFENEDDYYRQLEPLMIQLAQIYHRAEHRNRPTIHDPLVVPVKAEQTGD</sequence>
<proteinExistence type="predicted"/>
<feature type="chain" id="PRO_5043983213" evidence="2">
    <location>
        <begin position="21"/>
        <end position="351"/>
    </location>
</feature>
<evidence type="ECO:0000256" key="1">
    <source>
        <dbReference type="SAM" id="MobiDB-lite"/>
    </source>
</evidence>
<reference evidence="3 4" key="1">
    <citation type="submission" date="2019-03" db="EMBL/GenBank/DDBJ databases">
        <title>Deep-cultivation of Planctomycetes and their phenomic and genomic characterization uncovers novel biology.</title>
        <authorList>
            <person name="Wiegand S."/>
            <person name="Jogler M."/>
            <person name="Boedeker C."/>
            <person name="Pinto D."/>
            <person name="Vollmers J."/>
            <person name="Rivas-Marin E."/>
            <person name="Kohn T."/>
            <person name="Peeters S.H."/>
            <person name="Heuer A."/>
            <person name="Rast P."/>
            <person name="Oberbeckmann S."/>
            <person name="Bunk B."/>
            <person name="Jeske O."/>
            <person name="Meyerdierks A."/>
            <person name="Storesund J.E."/>
            <person name="Kallscheuer N."/>
            <person name="Luecker S."/>
            <person name="Lage O.M."/>
            <person name="Pohl T."/>
            <person name="Merkel B.J."/>
            <person name="Hornburger P."/>
            <person name="Mueller R.-W."/>
            <person name="Bruemmer F."/>
            <person name="Labrenz M."/>
            <person name="Spormann A.M."/>
            <person name="Op den Camp H."/>
            <person name="Overmann J."/>
            <person name="Amann R."/>
            <person name="Jetten M.S.M."/>
            <person name="Mascher T."/>
            <person name="Medema M.H."/>
            <person name="Devos D.P."/>
            <person name="Kaster A.-K."/>
            <person name="Ovreas L."/>
            <person name="Rohde M."/>
            <person name="Galperin M.Y."/>
            <person name="Jogler C."/>
        </authorList>
    </citation>
    <scope>NUCLEOTIDE SEQUENCE [LARGE SCALE GENOMIC DNA]</scope>
    <source>
        <strain evidence="3 4">Enr10</strain>
    </source>
</reference>
<feature type="signal peptide" evidence="2">
    <location>
        <begin position="1"/>
        <end position="20"/>
    </location>
</feature>
<gene>
    <name evidence="3" type="ORF">Enr10x_24550</name>
</gene>
<organism evidence="3 4">
    <name type="scientific">Gimesia panareensis</name>
    <dbReference type="NCBI Taxonomy" id="2527978"/>
    <lineage>
        <taxon>Bacteria</taxon>
        <taxon>Pseudomonadati</taxon>
        <taxon>Planctomycetota</taxon>
        <taxon>Planctomycetia</taxon>
        <taxon>Planctomycetales</taxon>
        <taxon>Planctomycetaceae</taxon>
        <taxon>Gimesia</taxon>
    </lineage>
</organism>
<dbReference type="EMBL" id="CP037421">
    <property type="protein sequence ID" value="QDT27141.1"/>
    <property type="molecule type" value="Genomic_DNA"/>
</dbReference>
<dbReference type="RefSeq" id="WP_145107589.1">
    <property type="nucleotide sequence ID" value="NZ_CP036277.1"/>
</dbReference>
<dbReference type="AlphaFoldDB" id="A0A518A5M6"/>
<name>A0A518A5M6_9PLAN</name>
<dbReference type="Proteomes" id="UP000315647">
    <property type="component" value="Chromosome"/>
</dbReference>
<accession>A0A518A5M6</accession>
<evidence type="ECO:0000313" key="4">
    <source>
        <dbReference type="Proteomes" id="UP000315647"/>
    </source>
</evidence>
<accession>A0A517Q675</accession>
<keyword evidence="2" id="KW-0732">Signal</keyword>